<dbReference type="PROSITE" id="PS50013">
    <property type="entry name" value="CHROMO_2"/>
    <property type="match status" value="1"/>
</dbReference>
<dbReference type="InterPro" id="IPR014748">
    <property type="entry name" value="Enoyl-CoA_hydra_C"/>
</dbReference>
<feature type="compositionally biased region" description="Low complexity" evidence="1">
    <location>
        <begin position="344"/>
        <end position="365"/>
    </location>
</feature>
<feature type="compositionally biased region" description="Basic and acidic residues" evidence="1">
    <location>
        <begin position="274"/>
        <end position="284"/>
    </location>
</feature>
<accession>A0AAN9C6N8</accession>
<gene>
    <name evidence="3" type="ORF">V1264_001266</name>
</gene>
<feature type="compositionally biased region" description="Polar residues" evidence="1">
    <location>
        <begin position="326"/>
        <end position="338"/>
    </location>
</feature>
<dbReference type="Gene3D" id="1.10.12.10">
    <property type="entry name" value="Lyase 2-enoyl-coa Hydratase, Chain A, domain 2"/>
    <property type="match status" value="1"/>
</dbReference>
<comment type="caution">
    <text evidence="3">The sequence shown here is derived from an EMBL/GenBank/DDBJ whole genome shotgun (WGS) entry which is preliminary data.</text>
</comment>
<dbReference type="InterPro" id="IPR023780">
    <property type="entry name" value="Chromo_domain"/>
</dbReference>
<dbReference type="SUPFAM" id="SSF54160">
    <property type="entry name" value="Chromo domain-like"/>
    <property type="match status" value="1"/>
</dbReference>
<evidence type="ECO:0000256" key="1">
    <source>
        <dbReference type="SAM" id="MobiDB-lite"/>
    </source>
</evidence>
<reference evidence="3 4" key="1">
    <citation type="submission" date="2024-02" db="EMBL/GenBank/DDBJ databases">
        <title>Chromosome-scale genome assembly of the rough periwinkle Littorina saxatilis.</title>
        <authorList>
            <person name="De Jode A."/>
            <person name="Faria R."/>
            <person name="Formenti G."/>
            <person name="Sims Y."/>
            <person name="Smith T.P."/>
            <person name="Tracey A."/>
            <person name="Wood J.M.D."/>
            <person name="Zagrodzka Z.B."/>
            <person name="Johannesson K."/>
            <person name="Butlin R.K."/>
            <person name="Leder E.H."/>
        </authorList>
    </citation>
    <scope>NUCLEOTIDE SEQUENCE [LARGE SCALE GENOMIC DNA]</scope>
    <source>
        <strain evidence="3">Snail1</strain>
        <tissue evidence="3">Muscle</tissue>
    </source>
</reference>
<dbReference type="EMBL" id="JBAMIC010000001">
    <property type="protein sequence ID" value="KAK7115390.1"/>
    <property type="molecule type" value="Genomic_DNA"/>
</dbReference>
<evidence type="ECO:0000313" key="4">
    <source>
        <dbReference type="Proteomes" id="UP001374579"/>
    </source>
</evidence>
<dbReference type="CDD" id="cd00024">
    <property type="entry name" value="CD_CSD"/>
    <property type="match status" value="1"/>
</dbReference>
<dbReference type="Proteomes" id="UP001374579">
    <property type="component" value="Unassembled WGS sequence"/>
</dbReference>
<feature type="compositionally biased region" description="Low complexity" evidence="1">
    <location>
        <begin position="473"/>
        <end position="486"/>
    </location>
</feature>
<dbReference type="CDD" id="cd06558">
    <property type="entry name" value="crotonase-like"/>
    <property type="match status" value="1"/>
</dbReference>
<name>A0AAN9C6N8_9CAEN</name>
<dbReference type="GO" id="GO:0005634">
    <property type="term" value="C:nucleus"/>
    <property type="evidence" value="ECO:0007669"/>
    <property type="project" value="TreeGrafter"/>
</dbReference>
<feature type="region of interest" description="Disordered" evidence="1">
    <location>
        <begin position="112"/>
        <end position="398"/>
    </location>
</feature>
<dbReference type="SUPFAM" id="SSF52096">
    <property type="entry name" value="ClpP/crotonase"/>
    <property type="match status" value="1"/>
</dbReference>
<dbReference type="Pfam" id="PF00378">
    <property type="entry name" value="ECH_1"/>
    <property type="match status" value="1"/>
</dbReference>
<dbReference type="InterPro" id="IPR051053">
    <property type="entry name" value="ECH/Chromodomain_protein"/>
</dbReference>
<feature type="compositionally biased region" description="Polar residues" evidence="1">
    <location>
        <begin position="381"/>
        <end position="396"/>
    </location>
</feature>
<dbReference type="GO" id="GO:0003714">
    <property type="term" value="F:transcription corepressor activity"/>
    <property type="evidence" value="ECO:0007669"/>
    <property type="project" value="TreeGrafter"/>
</dbReference>
<dbReference type="Gene3D" id="3.90.226.10">
    <property type="entry name" value="2-enoyl-CoA Hydratase, Chain A, domain 1"/>
    <property type="match status" value="1"/>
</dbReference>
<keyword evidence="4" id="KW-1185">Reference proteome</keyword>
<dbReference type="PANTHER" id="PTHR43684">
    <property type="match status" value="1"/>
</dbReference>
<sequence>MADQKYYEVEKLLDKKVEGKRTFFLVRWKTFSPEYDTWEPARNLTACQPMFKQFDKAKKASKSMSVAAKLLKGSKMSQSKGASSKTSKGHDKKSSQIIANARQKIAAELKSKTKKLAKQGAVLNTKKAEPKDKGVKKSGSKSESPARSVKSSTSPPKSAKKTSPSSKKVKETISKTVKHTGSKRGPETPKSTNTEHSSKKKKKEDSSRTPGTGDAVTKKKTPKESSKSISKGKKDAFSKSDSGKHSAKASGDKHTVANKKASTKGGKSSHKRKNNDPSKAEAKSKASGKKTPDLDFSIISDSESDDDDLLYSLVNGVDDKGDGHKSQGQTVKNRNSDAAKQAASKGSPKKNSQSSSHSPSKSSNSRRMSLIDFKKPKPTPKSGQFEQLLRPSSPTPFFTPLKAVQSPLRGSLPMTTPLGMDSLVGDVPTFQAAPAGPLSPSSISYRTLLDNLPSQLHPKQKGGKKKENGYGASTSSGSSGQSTLSSAFDTAEPIERRISVRATECVFRYKQIVVKKCHRYTQIWLNTQTMLKNAFNPQVVQEVVAALNTAKYDDSSLVLFSSIGSFFCSGIDLHFLTTGDRRVAARQMADALRELTKAFITFPKPVIAGVGGSAVGLGVALLCLCDVVYSSDKAAFHLPYAQLSQTPEACSSFTLPMALGLASANELLFGGRRITAMEAYQLGLVSHVFWPTAFMQEVIPRAQNMASCSAKVLEGTKLLIRSHLRTKMELTNETECNLLLERWSSNECQRAMEAYLANENNFSS</sequence>
<dbReference type="InterPro" id="IPR029045">
    <property type="entry name" value="ClpP/crotonase-like_dom_sf"/>
</dbReference>
<feature type="region of interest" description="Disordered" evidence="1">
    <location>
        <begin position="70"/>
        <end position="96"/>
    </location>
</feature>
<feature type="domain" description="Chromo" evidence="2">
    <location>
        <begin position="7"/>
        <end position="66"/>
    </location>
</feature>
<feature type="region of interest" description="Disordered" evidence="1">
    <location>
        <begin position="453"/>
        <end position="488"/>
    </location>
</feature>
<feature type="compositionally biased region" description="Basic and acidic residues" evidence="1">
    <location>
        <begin position="126"/>
        <end position="135"/>
    </location>
</feature>
<dbReference type="InterPro" id="IPR016197">
    <property type="entry name" value="Chromo-like_dom_sf"/>
</dbReference>
<evidence type="ECO:0000313" key="3">
    <source>
        <dbReference type="EMBL" id="KAK7115390.1"/>
    </source>
</evidence>
<evidence type="ECO:0000259" key="2">
    <source>
        <dbReference type="PROSITE" id="PS50013"/>
    </source>
</evidence>
<dbReference type="Pfam" id="PF00385">
    <property type="entry name" value="Chromo"/>
    <property type="match status" value="1"/>
</dbReference>
<feature type="compositionally biased region" description="Basic and acidic residues" evidence="1">
    <location>
        <begin position="222"/>
        <end position="255"/>
    </location>
</feature>
<feature type="compositionally biased region" description="Polar residues" evidence="1">
    <location>
        <begin position="75"/>
        <end position="86"/>
    </location>
</feature>
<feature type="compositionally biased region" description="Low complexity" evidence="1">
    <location>
        <begin position="148"/>
        <end position="166"/>
    </location>
</feature>
<organism evidence="3 4">
    <name type="scientific">Littorina saxatilis</name>
    <dbReference type="NCBI Taxonomy" id="31220"/>
    <lineage>
        <taxon>Eukaryota</taxon>
        <taxon>Metazoa</taxon>
        <taxon>Spiralia</taxon>
        <taxon>Lophotrochozoa</taxon>
        <taxon>Mollusca</taxon>
        <taxon>Gastropoda</taxon>
        <taxon>Caenogastropoda</taxon>
        <taxon>Littorinimorpha</taxon>
        <taxon>Littorinoidea</taxon>
        <taxon>Littorinidae</taxon>
        <taxon>Littorina</taxon>
    </lineage>
</organism>
<proteinExistence type="predicted"/>
<dbReference type="Gene3D" id="2.40.50.40">
    <property type="match status" value="1"/>
</dbReference>
<dbReference type="InterPro" id="IPR000953">
    <property type="entry name" value="Chromo/chromo_shadow_dom"/>
</dbReference>
<dbReference type="InterPro" id="IPR001753">
    <property type="entry name" value="Enoyl-CoA_hydra/iso"/>
</dbReference>
<dbReference type="SMART" id="SM00298">
    <property type="entry name" value="CHROMO"/>
    <property type="match status" value="1"/>
</dbReference>
<dbReference type="AlphaFoldDB" id="A0AAN9C6N8"/>
<protein>
    <recommendedName>
        <fullName evidence="2">Chromo domain-containing protein</fullName>
    </recommendedName>
</protein>
<dbReference type="PANTHER" id="PTHR43684:SF11">
    <property type="entry name" value="CHROMO DOMAIN-CONTAINING PROTEIN"/>
    <property type="match status" value="1"/>
</dbReference>